<evidence type="ECO:0000256" key="13">
    <source>
        <dbReference type="ARBA" id="ARBA00030683"/>
    </source>
</evidence>
<evidence type="ECO:0000256" key="14">
    <source>
        <dbReference type="ARBA" id="ARBA00072026"/>
    </source>
</evidence>
<sequence length="372" mass="40523">MLRARSIAFVKSLGISKSRGLRSFASITEEYSGKKNANGNYNVTLIPGDGIGPEISESVQRIYKAAGVPIDWEPVNVTPELKNGRTIIPQEALDSVKKNTIALKGPLATPIGKGHVSLNLTLRRIFNLFANVRPCKSVVGYKTPYEDVNTVLIRENTEGEYSGIEHIVVDGVVQSFKLITREASERCARYAFTHARSIGRNRVTAVHKANIMKLSDGLFLEACNDVARDFPDIQFDDVLLDRACLHIVQDPARYSDTVMVMPNLYGDILSDMCAGLIGGLGLTPSGNIGRDASIFEAVHGTAPDIAGKDLANPTALLLSSIMMLRHMRLNSFADSIEKAVLDTIAEGKHLTRDLGGKASNTEFTNQIINNLN</sequence>
<dbReference type="EMBL" id="BEXD01004015">
    <property type="protein sequence ID" value="GBC05589.1"/>
    <property type="molecule type" value="Genomic_DNA"/>
</dbReference>
<dbReference type="AlphaFoldDB" id="A0A2Z6SIH2"/>
<keyword evidence="8" id="KW-0460">Magnesium</keyword>
<dbReference type="Pfam" id="PF00180">
    <property type="entry name" value="Iso_dh"/>
    <property type="match status" value="1"/>
</dbReference>
<evidence type="ECO:0000256" key="5">
    <source>
        <dbReference type="ARBA" id="ARBA00011567"/>
    </source>
</evidence>
<gene>
    <name evidence="16" type="ORF">RclHR1_00630036</name>
</gene>
<dbReference type="InterPro" id="IPR004434">
    <property type="entry name" value="Isocitrate_DH_NAD"/>
</dbReference>
<evidence type="ECO:0000259" key="15">
    <source>
        <dbReference type="SMART" id="SM01329"/>
    </source>
</evidence>
<dbReference type="NCBIfam" id="TIGR00175">
    <property type="entry name" value="mito_nad_idh"/>
    <property type="match status" value="1"/>
</dbReference>
<dbReference type="GO" id="GO:0000287">
    <property type="term" value="F:magnesium ion binding"/>
    <property type="evidence" value="ECO:0007669"/>
    <property type="project" value="InterPro"/>
</dbReference>
<dbReference type="Gene3D" id="3.40.718.10">
    <property type="entry name" value="Isopropylmalate Dehydrogenase"/>
    <property type="match status" value="1"/>
</dbReference>
<evidence type="ECO:0000256" key="8">
    <source>
        <dbReference type="ARBA" id="ARBA00022842"/>
    </source>
</evidence>
<reference evidence="16 17" key="1">
    <citation type="submission" date="2017-11" db="EMBL/GenBank/DDBJ databases">
        <title>The genome of Rhizophagus clarus HR1 reveals common genetic basis of auxotrophy among arbuscular mycorrhizal fungi.</title>
        <authorList>
            <person name="Kobayashi Y."/>
        </authorList>
    </citation>
    <scope>NUCLEOTIDE SEQUENCE [LARGE SCALE GENOMIC DNA]</scope>
    <source>
        <strain evidence="16 17">HR1</strain>
    </source>
</reference>
<keyword evidence="7" id="KW-0479">Metal-binding</keyword>
<dbReference type="FunFam" id="3.40.718.10:FF:000003">
    <property type="entry name" value="Isocitrate dehydrogenase [NAD] subunit, mitochondrial"/>
    <property type="match status" value="1"/>
</dbReference>
<keyword evidence="9" id="KW-0809">Transit peptide</keyword>
<dbReference type="GO" id="GO:0005739">
    <property type="term" value="C:mitochondrion"/>
    <property type="evidence" value="ECO:0007669"/>
    <property type="project" value="TreeGrafter"/>
</dbReference>
<dbReference type="InterPro" id="IPR019818">
    <property type="entry name" value="IsoCit/isopropylmalate_DH_CS"/>
</dbReference>
<evidence type="ECO:0000256" key="7">
    <source>
        <dbReference type="ARBA" id="ARBA00022723"/>
    </source>
</evidence>
<comment type="subunit">
    <text evidence="5">Octamer of two non-identical subunits IDH1 and IDH2.</text>
</comment>
<dbReference type="GO" id="GO:0006099">
    <property type="term" value="P:tricarboxylic acid cycle"/>
    <property type="evidence" value="ECO:0007669"/>
    <property type="project" value="InterPro"/>
</dbReference>
<dbReference type="GO" id="GO:0006102">
    <property type="term" value="P:isocitrate metabolic process"/>
    <property type="evidence" value="ECO:0007669"/>
    <property type="project" value="TreeGrafter"/>
</dbReference>
<evidence type="ECO:0000313" key="17">
    <source>
        <dbReference type="Proteomes" id="UP000247702"/>
    </source>
</evidence>
<evidence type="ECO:0000256" key="3">
    <source>
        <dbReference type="ARBA" id="ARBA00001946"/>
    </source>
</evidence>
<organism evidence="16 17">
    <name type="scientific">Rhizophagus clarus</name>
    <dbReference type="NCBI Taxonomy" id="94130"/>
    <lineage>
        <taxon>Eukaryota</taxon>
        <taxon>Fungi</taxon>
        <taxon>Fungi incertae sedis</taxon>
        <taxon>Mucoromycota</taxon>
        <taxon>Glomeromycotina</taxon>
        <taxon>Glomeromycetes</taxon>
        <taxon>Glomerales</taxon>
        <taxon>Glomeraceae</taxon>
        <taxon>Rhizophagus</taxon>
    </lineage>
</organism>
<comment type="catalytic activity">
    <reaction evidence="1">
        <text>D-threo-isocitrate + NAD(+) = 2-oxoglutarate + CO2 + NADH</text>
        <dbReference type="Rhea" id="RHEA:23632"/>
        <dbReference type="ChEBI" id="CHEBI:15562"/>
        <dbReference type="ChEBI" id="CHEBI:16526"/>
        <dbReference type="ChEBI" id="CHEBI:16810"/>
        <dbReference type="ChEBI" id="CHEBI:57540"/>
        <dbReference type="ChEBI" id="CHEBI:57945"/>
        <dbReference type="EC" id="1.1.1.41"/>
    </reaction>
</comment>
<keyword evidence="11" id="KW-0520">NAD</keyword>
<dbReference type="GO" id="GO:0051287">
    <property type="term" value="F:NAD binding"/>
    <property type="evidence" value="ECO:0007669"/>
    <property type="project" value="InterPro"/>
</dbReference>
<dbReference type="Proteomes" id="UP000247702">
    <property type="component" value="Unassembled WGS sequence"/>
</dbReference>
<evidence type="ECO:0000256" key="10">
    <source>
        <dbReference type="ARBA" id="ARBA00023002"/>
    </source>
</evidence>
<dbReference type="SUPFAM" id="SSF53659">
    <property type="entry name" value="Isocitrate/Isopropylmalate dehydrogenase-like"/>
    <property type="match status" value="1"/>
</dbReference>
<protein>
    <recommendedName>
        <fullName evidence="14">Isocitrate dehydrogenase [NAD] subunit 2, mitochondrial</fullName>
        <ecNumber evidence="6">1.1.1.41</ecNumber>
    </recommendedName>
    <alternativeName>
        <fullName evidence="13">Isocitric dehydrogenase</fullName>
    </alternativeName>
    <alternativeName>
        <fullName evidence="12">NAD(+)-specific ICDH</fullName>
    </alternativeName>
</protein>
<evidence type="ECO:0000256" key="11">
    <source>
        <dbReference type="ARBA" id="ARBA00023027"/>
    </source>
</evidence>
<accession>A0A2Z6SIH2</accession>
<dbReference type="InterPro" id="IPR024084">
    <property type="entry name" value="IsoPropMal-DH-like_dom"/>
</dbReference>
<dbReference type="STRING" id="94130.A0A2Z6SIH2"/>
<evidence type="ECO:0000256" key="6">
    <source>
        <dbReference type="ARBA" id="ARBA00013012"/>
    </source>
</evidence>
<dbReference type="GO" id="GO:0004449">
    <property type="term" value="F:isocitrate dehydrogenase (NAD+) activity"/>
    <property type="evidence" value="ECO:0007669"/>
    <property type="project" value="UniProtKB-EC"/>
</dbReference>
<evidence type="ECO:0000256" key="4">
    <source>
        <dbReference type="ARBA" id="ARBA00007769"/>
    </source>
</evidence>
<keyword evidence="17" id="KW-1185">Reference proteome</keyword>
<comment type="caution">
    <text evidence="16">The sequence shown here is derived from an EMBL/GenBank/DDBJ whole genome shotgun (WGS) entry which is preliminary data.</text>
</comment>
<keyword evidence="10" id="KW-0560">Oxidoreductase</keyword>
<name>A0A2Z6SIH2_9GLOM</name>
<comment type="cofactor">
    <cofactor evidence="2">
        <name>Mn(2+)</name>
        <dbReference type="ChEBI" id="CHEBI:29035"/>
    </cofactor>
</comment>
<evidence type="ECO:0000256" key="1">
    <source>
        <dbReference type="ARBA" id="ARBA00000837"/>
    </source>
</evidence>
<comment type="similarity">
    <text evidence="4">Belongs to the isocitrate and isopropylmalate dehydrogenases family.</text>
</comment>
<dbReference type="PROSITE" id="PS00470">
    <property type="entry name" value="IDH_IMDH"/>
    <property type="match status" value="1"/>
</dbReference>
<evidence type="ECO:0000256" key="9">
    <source>
        <dbReference type="ARBA" id="ARBA00022946"/>
    </source>
</evidence>
<comment type="cofactor">
    <cofactor evidence="3">
        <name>Mg(2+)</name>
        <dbReference type="ChEBI" id="CHEBI:18420"/>
    </cofactor>
</comment>
<dbReference type="PANTHER" id="PTHR11835">
    <property type="entry name" value="DECARBOXYLATING DEHYDROGENASES-ISOCITRATE, ISOPROPYLMALATE, TARTRATE"/>
    <property type="match status" value="1"/>
</dbReference>
<evidence type="ECO:0000313" key="16">
    <source>
        <dbReference type="EMBL" id="GBC05589.1"/>
    </source>
</evidence>
<dbReference type="SMART" id="SM01329">
    <property type="entry name" value="Iso_dh"/>
    <property type="match status" value="1"/>
</dbReference>
<evidence type="ECO:0000256" key="2">
    <source>
        <dbReference type="ARBA" id="ARBA00001936"/>
    </source>
</evidence>
<dbReference type="PANTHER" id="PTHR11835:SF34">
    <property type="entry name" value="ISOCITRATE DEHYDROGENASE [NAD] SUBUNIT ALPHA, MITOCHONDRIAL"/>
    <property type="match status" value="1"/>
</dbReference>
<evidence type="ECO:0000256" key="12">
    <source>
        <dbReference type="ARBA" id="ARBA00030631"/>
    </source>
</evidence>
<proteinExistence type="inferred from homology"/>
<feature type="domain" description="Isopropylmalate dehydrogenase-like" evidence="15">
    <location>
        <begin position="42"/>
        <end position="367"/>
    </location>
</feature>
<dbReference type="EC" id="1.1.1.41" evidence="6"/>